<dbReference type="EMBL" id="BAAARJ010000036">
    <property type="protein sequence ID" value="GAA2639769.1"/>
    <property type="molecule type" value="Genomic_DNA"/>
</dbReference>
<dbReference type="RefSeq" id="WP_344570753.1">
    <property type="nucleotide sequence ID" value="NZ_BAAARJ010000036.1"/>
</dbReference>
<sequence length="58" mass="6444">MPHDSAALDPRRSNWCGQCPVCKKPLTVIKVIEKPRGTAPVTIVRCRCGCTTREDNHP</sequence>
<gene>
    <name evidence="1" type="ORF">GCM10009863_66080</name>
</gene>
<proteinExistence type="predicted"/>
<accession>A0ABN3R091</accession>
<organism evidence="1 2">
    <name type="scientific">Streptomyces axinellae</name>
    <dbReference type="NCBI Taxonomy" id="552788"/>
    <lineage>
        <taxon>Bacteria</taxon>
        <taxon>Bacillati</taxon>
        <taxon>Actinomycetota</taxon>
        <taxon>Actinomycetes</taxon>
        <taxon>Kitasatosporales</taxon>
        <taxon>Streptomycetaceae</taxon>
        <taxon>Streptomyces</taxon>
    </lineage>
</organism>
<name>A0ABN3R091_9ACTN</name>
<dbReference type="Proteomes" id="UP001501447">
    <property type="component" value="Unassembled WGS sequence"/>
</dbReference>
<evidence type="ECO:0000313" key="1">
    <source>
        <dbReference type="EMBL" id="GAA2639769.1"/>
    </source>
</evidence>
<reference evidence="1 2" key="1">
    <citation type="journal article" date="2019" name="Int. J. Syst. Evol. Microbiol.">
        <title>The Global Catalogue of Microorganisms (GCM) 10K type strain sequencing project: providing services to taxonomists for standard genome sequencing and annotation.</title>
        <authorList>
            <consortium name="The Broad Institute Genomics Platform"/>
            <consortium name="The Broad Institute Genome Sequencing Center for Infectious Disease"/>
            <person name="Wu L."/>
            <person name="Ma J."/>
        </authorList>
    </citation>
    <scope>NUCLEOTIDE SEQUENCE [LARGE SCALE GENOMIC DNA]</scope>
    <source>
        <strain evidence="1 2">JCM 16373</strain>
    </source>
</reference>
<comment type="caution">
    <text evidence="1">The sequence shown here is derived from an EMBL/GenBank/DDBJ whole genome shotgun (WGS) entry which is preliminary data.</text>
</comment>
<evidence type="ECO:0000313" key="2">
    <source>
        <dbReference type="Proteomes" id="UP001501447"/>
    </source>
</evidence>
<protein>
    <submittedName>
        <fullName evidence="1">Uncharacterized protein</fullName>
    </submittedName>
</protein>
<keyword evidence="2" id="KW-1185">Reference proteome</keyword>